<evidence type="ECO:0000256" key="1">
    <source>
        <dbReference type="SAM" id="MobiDB-lite"/>
    </source>
</evidence>
<sequence length="468" mass="53868">MASAAMIQPPEVLRNIIELILFPDTSLSYTNRPLIHITGHPRAKILPLVYLCKAWYRAALPLLYRDILINRLPQLKSLNVTLQKPECAGIKFWLESVEIRDMFPFEIASSAFQDEIQTLLQTCPKLTKFAYTHCYRSQSGFYAPVYPWLNAPLTHLHLEYVNSQQEFFVALKYAAPTLHSLYVSLSPQAIAQSGSDKDILNTRLDLPQLHTLSTPQIHGCLVMISKWDMPALRRLLFSEYSVENTGLFDVFPSSMFVLTWLLPHHIDLFGTVASTVQVLEIWDNGSEEEINNLINRTPQLEHLILHSRLDEWTLSTPFYYPQLKWIDVWVYQSKSTEQTLEILNEFYSVQSASAAPQPQELSSTGTSNSEQTTPATIHSIRIFPKRYYQWTHLPLLDPPTSSSSTEPRVYESRHFEEQCTWHQWFMEDYRSEDKEDAAYRFNSKEELSDGSGAYSSDGDPAGRHGRRL</sequence>
<dbReference type="EMBL" id="NHTK01005930">
    <property type="protein sequence ID" value="PPQ71047.1"/>
    <property type="molecule type" value="Genomic_DNA"/>
</dbReference>
<keyword evidence="3" id="KW-1185">Reference proteome</keyword>
<organism evidence="2 3">
    <name type="scientific">Panaeolus cyanescens</name>
    <dbReference type="NCBI Taxonomy" id="181874"/>
    <lineage>
        <taxon>Eukaryota</taxon>
        <taxon>Fungi</taxon>
        <taxon>Dikarya</taxon>
        <taxon>Basidiomycota</taxon>
        <taxon>Agaricomycotina</taxon>
        <taxon>Agaricomycetes</taxon>
        <taxon>Agaricomycetidae</taxon>
        <taxon>Agaricales</taxon>
        <taxon>Agaricineae</taxon>
        <taxon>Galeropsidaceae</taxon>
        <taxon>Panaeolus</taxon>
    </lineage>
</organism>
<protein>
    <recommendedName>
        <fullName evidence="4">F-box domain-containing protein</fullName>
    </recommendedName>
</protein>
<evidence type="ECO:0000313" key="3">
    <source>
        <dbReference type="Proteomes" id="UP000284842"/>
    </source>
</evidence>
<name>A0A409VXS0_9AGAR</name>
<dbReference type="OrthoDB" id="10532876at2759"/>
<gene>
    <name evidence="2" type="ORF">CVT24_011928</name>
</gene>
<dbReference type="InParanoid" id="A0A409VXS0"/>
<dbReference type="Gene3D" id="3.80.10.10">
    <property type="entry name" value="Ribonuclease Inhibitor"/>
    <property type="match status" value="1"/>
</dbReference>
<dbReference type="InterPro" id="IPR032675">
    <property type="entry name" value="LRR_dom_sf"/>
</dbReference>
<reference evidence="2 3" key="1">
    <citation type="journal article" date="2018" name="Evol. Lett.">
        <title>Horizontal gene cluster transfer increased hallucinogenic mushroom diversity.</title>
        <authorList>
            <person name="Reynolds H.T."/>
            <person name="Vijayakumar V."/>
            <person name="Gluck-Thaler E."/>
            <person name="Korotkin H.B."/>
            <person name="Matheny P.B."/>
            <person name="Slot J.C."/>
        </authorList>
    </citation>
    <scope>NUCLEOTIDE SEQUENCE [LARGE SCALE GENOMIC DNA]</scope>
    <source>
        <strain evidence="2 3">2629</strain>
    </source>
</reference>
<dbReference type="SUPFAM" id="SSF52047">
    <property type="entry name" value="RNI-like"/>
    <property type="match status" value="1"/>
</dbReference>
<dbReference type="AlphaFoldDB" id="A0A409VXS0"/>
<dbReference type="Proteomes" id="UP000284842">
    <property type="component" value="Unassembled WGS sequence"/>
</dbReference>
<accession>A0A409VXS0</accession>
<evidence type="ECO:0000313" key="2">
    <source>
        <dbReference type="EMBL" id="PPQ71047.1"/>
    </source>
</evidence>
<feature type="region of interest" description="Disordered" evidence="1">
    <location>
        <begin position="441"/>
        <end position="468"/>
    </location>
</feature>
<feature type="compositionally biased region" description="Low complexity" evidence="1">
    <location>
        <begin position="449"/>
        <end position="459"/>
    </location>
</feature>
<comment type="caution">
    <text evidence="2">The sequence shown here is derived from an EMBL/GenBank/DDBJ whole genome shotgun (WGS) entry which is preliminary data.</text>
</comment>
<proteinExistence type="predicted"/>
<evidence type="ECO:0008006" key="4">
    <source>
        <dbReference type="Google" id="ProtNLM"/>
    </source>
</evidence>